<dbReference type="InterPro" id="IPR007712">
    <property type="entry name" value="RelE/ParE_toxin"/>
</dbReference>
<gene>
    <name evidence="3" type="ORF">SAMN05421783_11632</name>
</gene>
<comment type="similarity">
    <text evidence="1">Belongs to the RelE toxin family.</text>
</comment>
<dbReference type="OrthoDB" id="9798046at2"/>
<evidence type="ECO:0000256" key="2">
    <source>
        <dbReference type="ARBA" id="ARBA00022649"/>
    </source>
</evidence>
<organism evidence="3 4">
    <name type="scientific">Thiocapsa roseopersicina</name>
    <dbReference type="NCBI Taxonomy" id="1058"/>
    <lineage>
        <taxon>Bacteria</taxon>
        <taxon>Pseudomonadati</taxon>
        <taxon>Pseudomonadota</taxon>
        <taxon>Gammaproteobacteria</taxon>
        <taxon>Chromatiales</taxon>
        <taxon>Chromatiaceae</taxon>
        <taxon>Thiocapsa</taxon>
    </lineage>
</organism>
<protein>
    <submittedName>
        <fullName evidence="3">Addiction module toxin, RelE/StbE family</fullName>
    </submittedName>
</protein>
<dbReference type="EMBL" id="FNNZ01000016">
    <property type="protein sequence ID" value="SDX17772.1"/>
    <property type="molecule type" value="Genomic_DNA"/>
</dbReference>
<name>A0A1H2ZJS6_THIRO</name>
<dbReference type="STRING" id="1058.SAMN05421783_11632"/>
<dbReference type="SUPFAM" id="SSF143011">
    <property type="entry name" value="RelE-like"/>
    <property type="match status" value="1"/>
</dbReference>
<evidence type="ECO:0000313" key="3">
    <source>
        <dbReference type="EMBL" id="SDX17772.1"/>
    </source>
</evidence>
<dbReference type="PANTHER" id="PTHR33755">
    <property type="entry name" value="TOXIN PARE1-RELATED"/>
    <property type="match status" value="1"/>
</dbReference>
<keyword evidence="2" id="KW-1277">Toxin-antitoxin system</keyword>
<accession>A0A1H2ZJS6</accession>
<evidence type="ECO:0000313" key="4">
    <source>
        <dbReference type="Proteomes" id="UP000198816"/>
    </source>
</evidence>
<dbReference type="Gene3D" id="3.30.2310.20">
    <property type="entry name" value="RelE-like"/>
    <property type="match status" value="1"/>
</dbReference>
<dbReference type="RefSeq" id="WP_093034450.1">
    <property type="nucleotide sequence ID" value="NZ_FNNZ01000016.1"/>
</dbReference>
<dbReference type="Pfam" id="PF05016">
    <property type="entry name" value="ParE_toxin"/>
    <property type="match status" value="1"/>
</dbReference>
<proteinExistence type="inferred from homology"/>
<sequence>MKVLWTDQAFERLAEIEEYIARDDPATAERFIDRLIDRSQALADHPGLGRTLPELPGSDFRELVEGNYRIVYRLHGDAVAVLTVFEGHRRPPLDDLALEDRPLPSFD</sequence>
<evidence type="ECO:0000256" key="1">
    <source>
        <dbReference type="ARBA" id="ARBA00006226"/>
    </source>
</evidence>
<dbReference type="Proteomes" id="UP000198816">
    <property type="component" value="Unassembled WGS sequence"/>
</dbReference>
<dbReference type="InterPro" id="IPR035093">
    <property type="entry name" value="RelE/ParE_toxin_dom_sf"/>
</dbReference>
<reference evidence="4" key="1">
    <citation type="submission" date="2016-10" db="EMBL/GenBank/DDBJ databases">
        <authorList>
            <person name="Varghese N."/>
            <person name="Submissions S."/>
        </authorList>
    </citation>
    <scope>NUCLEOTIDE SEQUENCE [LARGE SCALE GENOMIC DNA]</scope>
    <source>
        <strain evidence="4">DSM 217</strain>
    </source>
</reference>
<dbReference type="AlphaFoldDB" id="A0A1H2ZJS6"/>
<dbReference type="PANTHER" id="PTHR33755:SF5">
    <property type="entry name" value="TYPE II TOXIN-ANTITOXIN SYSTEM RELE_PARE FAMILY TOXIN"/>
    <property type="match status" value="1"/>
</dbReference>
<dbReference type="InterPro" id="IPR051803">
    <property type="entry name" value="TA_system_RelE-like_toxin"/>
</dbReference>
<keyword evidence="4" id="KW-1185">Reference proteome</keyword>